<gene>
    <name evidence="2" type="ORF">J2853_009801</name>
</gene>
<dbReference type="InterPro" id="IPR046609">
    <property type="entry name" value="DUF6668"/>
</dbReference>
<accession>A0ABT9QVP0</accession>
<evidence type="ECO:0000256" key="1">
    <source>
        <dbReference type="SAM" id="MobiDB-lite"/>
    </source>
</evidence>
<proteinExistence type="predicted"/>
<dbReference type="Pfam" id="PF20373">
    <property type="entry name" value="DUF6668"/>
    <property type="match status" value="1"/>
</dbReference>
<organism evidence="2 3">
    <name type="scientific">Streptosporangium lutulentum</name>
    <dbReference type="NCBI Taxonomy" id="1461250"/>
    <lineage>
        <taxon>Bacteria</taxon>
        <taxon>Bacillati</taxon>
        <taxon>Actinomycetota</taxon>
        <taxon>Actinomycetes</taxon>
        <taxon>Streptosporangiales</taxon>
        <taxon>Streptosporangiaceae</taxon>
        <taxon>Streptosporangium</taxon>
    </lineage>
</organism>
<feature type="region of interest" description="Disordered" evidence="1">
    <location>
        <begin position="1"/>
        <end position="38"/>
    </location>
</feature>
<dbReference type="EMBL" id="JAUSQU010000003">
    <property type="protein sequence ID" value="MDP9850505.1"/>
    <property type="molecule type" value="Genomic_DNA"/>
</dbReference>
<dbReference type="RefSeq" id="WP_307569584.1">
    <property type="nucleotide sequence ID" value="NZ_JAUSQU010000003.1"/>
</dbReference>
<dbReference type="Proteomes" id="UP001225356">
    <property type="component" value="Unassembled WGS sequence"/>
</dbReference>
<reference evidence="2 3" key="1">
    <citation type="submission" date="2023-07" db="EMBL/GenBank/DDBJ databases">
        <title>Sequencing the genomes of 1000 actinobacteria strains.</title>
        <authorList>
            <person name="Klenk H.-P."/>
        </authorList>
    </citation>
    <scope>NUCLEOTIDE SEQUENCE [LARGE SCALE GENOMIC DNA]</scope>
    <source>
        <strain evidence="2 3">DSM 46740</strain>
    </source>
</reference>
<comment type="caution">
    <text evidence="2">The sequence shown here is derived from an EMBL/GenBank/DDBJ whole genome shotgun (WGS) entry which is preliminary data.</text>
</comment>
<evidence type="ECO:0000313" key="3">
    <source>
        <dbReference type="Proteomes" id="UP001225356"/>
    </source>
</evidence>
<protein>
    <submittedName>
        <fullName evidence="2">Uncharacterized protein</fullName>
    </submittedName>
</protein>
<name>A0ABT9QVP0_9ACTN</name>
<sequence>MDASATRTARPLESGRMLRPRHPVAPQPGAFTGGPQHGLPIRALTPAMSASWWWVGTHGGAGVSTLAVAVPEGAEHGRYWPAPAPASRQRVRVVIVARTNLAGLVSAQAAAAQWASGALPAGIDLLGLALVADAPGRLPRPLTQLIGVLAGGVPCVWTLPWVERLRTCPPHEVSLPRPYRSLAGQLSRFLSKG</sequence>
<keyword evidence="3" id="KW-1185">Reference proteome</keyword>
<evidence type="ECO:0000313" key="2">
    <source>
        <dbReference type="EMBL" id="MDP9850505.1"/>
    </source>
</evidence>